<dbReference type="Proteomes" id="UP000013248">
    <property type="component" value="Unassembled WGS sequence"/>
</dbReference>
<comment type="caution">
    <text evidence="1">The sequence shown here is derived from an EMBL/GenBank/DDBJ whole genome shotgun (WGS) entry which is preliminary data.</text>
</comment>
<gene>
    <name evidence="1" type="ORF">F900_02204</name>
</gene>
<organism evidence="1 2">
    <name type="scientific">Acinetobacter modestus</name>
    <dbReference type="NCBI Taxonomy" id="1776740"/>
    <lineage>
        <taxon>Bacteria</taxon>
        <taxon>Pseudomonadati</taxon>
        <taxon>Pseudomonadota</taxon>
        <taxon>Gammaproteobacteria</taxon>
        <taxon>Moraxellales</taxon>
        <taxon>Moraxellaceae</taxon>
        <taxon>Acinetobacter</taxon>
    </lineage>
</organism>
<proteinExistence type="predicted"/>
<accession>N9NEU5</accession>
<protein>
    <submittedName>
        <fullName evidence="1">Uncharacterized protein</fullName>
    </submittedName>
</protein>
<name>N9NEU5_9GAMM</name>
<dbReference type="HOGENOM" id="CLU_1700451_0_0_6"/>
<sequence length="154" mass="17962">MLKIKPIQKNNTFSVFSDHNINQEYIRVRQYKNSDNETKNTFHFENIKNNKTVGYYSLSHSIALDDESDVKDLMICLDGLFIEDAYREDDEWFEIFLLHLNSEIEKIITSTDLGDSPIIQVFSEQEPWLEALNWAVQTACDDQGILYESLAISE</sequence>
<dbReference type="PATRIC" id="fig|1217705.3.peg.2137"/>
<reference evidence="1 2" key="1">
    <citation type="submission" date="2013-02" db="EMBL/GenBank/DDBJ databases">
        <title>The Genome Sequence of Acinetobacter sp. ANC 3862.</title>
        <authorList>
            <consortium name="The Broad Institute Genome Sequencing Platform"/>
            <consortium name="The Broad Institute Genome Sequencing Center for Infectious Disease"/>
            <person name="Cerqueira G."/>
            <person name="Feldgarden M."/>
            <person name="Courvalin P."/>
            <person name="Perichon B."/>
            <person name="Grillot-Courvalin C."/>
            <person name="Clermont D."/>
            <person name="Rocha E."/>
            <person name="Yoon E.-J."/>
            <person name="Nemec A."/>
            <person name="Walker B."/>
            <person name="Young S.K."/>
            <person name="Zeng Q."/>
            <person name="Gargeya S."/>
            <person name="Fitzgerald M."/>
            <person name="Haas B."/>
            <person name="Abouelleil A."/>
            <person name="Alvarado L."/>
            <person name="Arachchi H.M."/>
            <person name="Berlin A.M."/>
            <person name="Chapman S.B."/>
            <person name="Dewar J."/>
            <person name="Goldberg J."/>
            <person name="Griggs A."/>
            <person name="Gujja S."/>
            <person name="Hansen M."/>
            <person name="Howarth C."/>
            <person name="Imamovic A."/>
            <person name="Larimer J."/>
            <person name="McCowan C."/>
            <person name="Murphy C."/>
            <person name="Neiman D."/>
            <person name="Pearson M."/>
            <person name="Priest M."/>
            <person name="Roberts A."/>
            <person name="Saif S."/>
            <person name="Shea T."/>
            <person name="Sisk P."/>
            <person name="Sykes S."/>
            <person name="Wortman J."/>
            <person name="Nusbaum C."/>
            <person name="Birren B."/>
        </authorList>
    </citation>
    <scope>NUCLEOTIDE SEQUENCE [LARGE SCALE GENOMIC DNA]</scope>
    <source>
        <strain evidence="1 2">ANC 3862</strain>
    </source>
</reference>
<dbReference type="EMBL" id="APRP01000022">
    <property type="protein sequence ID" value="ENX00530.1"/>
    <property type="molecule type" value="Genomic_DNA"/>
</dbReference>
<evidence type="ECO:0000313" key="1">
    <source>
        <dbReference type="EMBL" id="ENX00530.1"/>
    </source>
</evidence>
<dbReference type="AlphaFoldDB" id="N9NEU5"/>
<evidence type="ECO:0000313" key="2">
    <source>
        <dbReference type="Proteomes" id="UP000013248"/>
    </source>
</evidence>